<keyword evidence="4" id="KW-1185">Reference proteome</keyword>
<dbReference type="InterPro" id="IPR029498">
    <property type="entry name" value="HeLo_dom"/>
</dbReference>
<organism evidence="3 4">
    <name type="scientific">Fusarium musae</name>
    <dbReference type="NCBI Taxonomy" id="1042133"/>
    <lineage>
        <taxon>Eukaryota</taxon>
        <taxon>Fungi</taxon>
        <taxon>Dikarya</taxon>
        <taxon>Ascomycota</taxon>
        <taxon>Pezizomycotina</taxon>
        <taxon>Sordariomycetes</taxon>
        <taxon>Hypocreomycetidae</taxon>
        <taxon>Hypocreales</taxon>
        <taxon>Nectriaceae</taxon>
        <taxon>Fusarium</taxon>
    </lineage>
</organism>
<dbReference type="KEGG" id="fmu:J7337_009209"/>
<sequence length="185" mass="21357">MAEVFGTVSGALSVAALFINCVDCFEDIKLGSHFGRDFEHCQLKLDLAKIRSTILKEIKLLFQTVQKSSKRYDIDARKDDLVRSEDKDMQPVVWELHSRLGVVARQRQKRTGLVEKATWALYDGKNFDRLVEKIRGFVNDLEKLFPVDTTRRKLVELEIEEVDDETSLMALLQLKWRSFHASLVV</sequence>
<feature type="domain" description="Prion-inhibition and propagation HeLo" evidence="2">
    <location>
        <begin position="53"/>
        <end position="170"/>
    </location>
</feature>
<gene>
    <name evidence="3" type="ORF">J7337_009209</name>
</gene>
<evidence type="ECO:0000313" key="4">
    <source>
        <dbReference type="Proteomes" id="UP000827133"/>
    </source>
</evidence>
<dbReference type="AlphaFoldDB" id="A0A9P8DAN3"/>
<protein>
    <recommendedName>
        <fullName evidence="2">Prion-inhibition and propagation HeLo domain-containing protein</fullName>
    </recommendedName>
</protein>
<accession>A0A9P8DAN3</accession>
<name>A0A9P8DAN3_9HYPO</name>
<feature type="chain" id="PRO_5040343563" description="Prion-inhibition and propagation HeLo domain-containing protein" evidence="1">
    <location>
        <begin position="25"/>
        <end position="185"/>
    </location>
</feature>
<reference evidence="3" key="1">
    <citation type="journal article" date="2021" name="Mol. Plant Microbe Interact.">
        <title>Telomere to telomere genome assembly of Fusarium musae F31, causal agent of crown rot disease of banana.</title>
        <authorList>
            <person name="Degradi L."/>
            <person name="Tava V."/>
            <person name="Kunova A."/>
            <person name="Cortesi P."/>
            <person name="Saracchi M."/>
            <person name="Pasquali M."/>
        </authorList>
    </citation>
    <scope>NUCLEOTIDE SEQUENCE</scope>
    <source>
        <strain evidence="3">F31</strain>
    </source>
</reference>
<keyword evidence="1" id="KW-0732">Signal</keyword>
<dbReference type="Pfam" id="PF14479">
    <property type="entry name" value="HeLo"/>
    <property type="match status" value="2"/>
</dbReference>
<evidence type="ECO:0000256" key="1">
    <source>
        <dbReference type="SAM" id="SignalP"/>
    </source>
</evidence>
<dbReference type="InterPro" id="IPR038305">
    <property type="entry name" value="HeLo_sf"/>
</dbReference>
<dbReference type="RefSeq" id="XP_044677404.1">
    <property type="nucleotide sequence ID" value="XM_044826810.1"/>
</dbReference>
<comment type="caution">
    <text evidence="3">The sequence shown here is derived from an EMBL/GenBank/DDBJ whole genome shotgun (WGS) entry which is preliminary data.</text>
</comment>
<feature type="domain" description="Prion-inhibition and propagation HeLo" evidence="2">
    <location>
        <begin position="6"/>
        <end position="51"/>
    </location>
</feature>
<dbReference type="Proteomes" id="UP000827133">
    <property type="component" value="Unassembled WGS sequence"/>
</dbReference>
<evidence type="ECO:0000313" key="3">
    <source>
        <dbReference type="EMBL" id="KAG9498404.1"/>
    </source>
</evidence>
<evidence type="ECO:0000259" key="2">
    <source>
        <dbReference type="Pfam" id="PF14479"/>
    </source>
</evidence>
<proteinExistence type="predicted"/>
<dbReference type="Gene3D" id="1.20.120.1020">
    <property type="entry name" value="Prion-inhibition and propagation, HeLo domain"/>
    <property type="match status" value="2"/>
</dbReference>
<feature type="signal peptide" evidence="1">
    <location>
        <begin position="1"/>
        <end position="24"/>
    </location>
</feature>
<dbReference type="EMBL" id="JAHBCI010000007">
    <property type="protein sequence ID" value="KAG9498404.1"/>
    <property type="molecule type" value="Genomic_DNA"/>
</dbReference>
<dbReference type="GeneID" id="68317065"/>